<evidence type="ECO:0000256" key="2">
    <source>
        <dbReference type="ARBA" id="ARBA00022490"/>
    </source>
</evidence>
<feature type="region of interest" description="Disordered" evidence="4">
    <location>
        <begin position="1"/>
        <end position="25"/>
    </location>
</feature>
<evidence type="ECO:0000259" key="5">
    <source>
        <dbReference type="Pfam" id="PF07989"/>
    </source>
</evidence>
<keyword evidence="3" id="KW-0175">Coiled coil</keyword>
<organism evidence="6 7">
    <name type="scientific">Phrynosoma platyrhinos</name>
    <name type="common">Desert horned lizard</name>
    <dbReference type="NCBI Taxonomy" id="52577"/>
    <lineage>
        <taxon>Eukaryota</taxon>
        <taxon>Metazoa</taxon>
        <taxon>Chordata</taxon>
        <taxon>Craniata</taxon>
        <taxon>Vertebrata</taxon>
        <taxon>Euteleostomi</taxon>
        <taxon>Lepidosauria</taxon>
        <taxon>Squamata</taxon>
        <taxon>Bifurcata</taxon>
        <taxon>Unidentata</taxon>
        <taxon>Episquamata</taxon>
        <taxon>Toxicofera</taxon>
        <taxon>Iguania</taxon>
        <taxon>Phrynosomatidae</taxon>
        <taxon>Phrynosomatinae</taxon>
        <taxon>Phrynosoma</taxon>
    </lineage>
</organism>
<dbReference type="PANTHER" id="PTHR46930:SF1">
    <property type="entry name" value="CDK5 REGULATORY SUBUNIT-ASSOCIATED PROTEIN 2"/>
    <property type="match status" value="1"/>
</dbReference>
<evidence type="ECO:0000313" key="7">
    <source>
        <dbReference type="Proteomes" id="UP000826234"/>
    </source>
</evidence>
<protein>
    <recommendedName>
        <fullName evidence="5">Centrosomin N-terminal motif 1 domain-containing protein</fullName>
    </recommendedName>
</protein>
<feature type="region of interest" description="Disordered" evidence="4">
    <location>
        <begin position="907"/>
        <end position="936"/>
    </location>
</feature>
<accession>A0ABQ7SDZ6</accession>
<keyword evidence="7" id="KW-1185">Reference proteome</keyword>
<dbReference type="Proteomes" id="UP000826234">
    <property type="component" value="Unassembled WGS sequence"/>
</dbReference>
<evidence type="ECO:0000256" key="4">
    <source>
        <dbReference type="SAM" id="MobiDB-lite"/>
    </source>
</evidence>
<name>A0ABQ7SDZ6_PHRPL</name>
<feature type="coiled-coil region" evidence="3">
    <location>
        <begin position="337"/>
        <end position="450"/>
    </location>
</feature>
<feature type="coiled-coil region" evidence="3">
    <location>
        <begin position="1426"/>
        <end position="1453"/>
    </location>
</feature>
<feature type="compositionally biased region" description="Polar residues" evidence="4">
    <location>
        <begin position="993"/>
        <end position="1006"/>
    </location>
</feature>
<feature type="region of interest" description="Disordered" evidence="4">
    <location>
        <begin position="53"/>
        <end position="75"/>
    </location>
</feature>
<dbReference type="EMBL" id="JAIPUX010005291">
    <property type="protein sequence ID" value="KAH0615550.1"/>
    <property type="molecule type" value="Genomic_DNA"/>
</dbReference>
<dbReference type="PANTHER" id="PTHR46930">
    <property type="entry name" value="CDK5 REGULATORY SUBUNIT-ASSOCIATED PROTEIN 2"/>
    <property type="match status" value="1"/>
</dbReference>
<feature type="coiled-coil region" evidence="3">
    <location>
        <begin position="613"/>
        <end position="679"/>
    </location>
</feature>
<feature type="compositionally biased region" description="Basic and acidic residues" evidence="4">
    <location>
        <begin position="926"/>
        <end position="936"/>
    </location>
</feature>
<dbReference type="Pfam" id="PF07989">
    <property type="entry name" value="Cnn_1N"/>
    <property type="match status" value="1"/>
</dbReference>
<comment type="subcellular location">
    <subcellularLocation>
        <location evidence="1">Cytoplasm</location>
    </subcellularLocation>
</comment>
<feature type="coiled-coil region" evidence="3">
    <location>
        <begin position="476"/>
        <end position="552"/>
    </location>
</feature>
<feature type="coiled-coil region" evidence="3">
    <location>
        <begin position="210"/>
        <end position="302"/>
    </location>
</feature>
<gene>
    <name evidence="6" type="ORF">JD844_004973</name>
</gene>
<evidence type="ECO:0000256" key="3">
    <source>
        <dbReference type="SAM" id="Coils"/>
    </source>
</evidence>
<dbReference type="InterPro" id="IPR012943">
    <property type="entry name" value="Cnn_1N"/>
</dbReference>
<feature type="region of interest" description="Disordered" evidence="4">
    <location>
        <begin position="769"/>
        <end position="795"/>
    </location>
</feature>
<proteinExistence type="predicted"/>
<feature type="compositionally biased region" description="Basic and acidic residues" evidence="4">
    <location>
        <begin position="975"/>
        <end position="986"/>
    </location>
</feature>
<sequence>MPHLFPQQKWRPKRPQQAAQGRRGLSFTTAALLRAASSASPRWRPACRGPLRPFEFGASRQSRDNKSQGHRRRSRSSLLSLSFAAMDSSLPPGEDPTLPLGLNGSVNFSQLPDVSGDEIRVCLAGGGVLPDVAEDAVSPTRARTMKDFENQIIELRKENFNLKLRIYFLEERIQQKFDGSNEDIYRIVGYGMSNLNVVNQDVRDGTGVKMQKGKIRNIELKVELESLKQELQEREQLLIKASKAVESLAQGGDAEIQRLKEEAHKKFQEMEENLTSRINRLEEDLKIAHEEAEKAFAMTERERVLRLTAEQQLSLITNMQPRDLDVMAALKEKDRCIEQQSLSLKNQEALIQSLEEAKSQRRCVEESLLAEKIQECTVALKREKEQELESLQEELREQETELSVEKRNALKRDKTIQGLTLALKTRENENEELSSEIEGLAASLAKAREATHKVQMQKFKGVEDSQVLLLEKESLLADLRSENLTKDTENRKLQRRVKRAEQELSDLRLEREKLVKELEEAQLQKSRSDKTINDLRNQLEKTHDEMIEKEKAMEHHYSVLLSECNQKLQNQELVITRLTDSITQKDELLQKIDGVVKEKDAELQEWFVKFHSLAKDQEMLQKQNEELVRQKSAVLTEQPIFTVYKELEKTKAAEYADMLEALRKERDIFSTLIKSLKEADGLEQKWKRLARMPPLLLPAEQSGFGVSQLRQVSLTPNCPVEQQETISCWSDQTSYMSICLRAGDHLDLQIDNLSMEELKKKVFLESPEASRTLTEGFDDETSMPSSHGPETVSEIIPSDYSDRQCRTLNKPGIKDELAVGAGFPGSVVGEENEAQEMRLVVSLFSENGRAVLESSRQEEMKIANKPLDHLNTTEWDGSSNDLENKDEKDLKRLIIQLRAELKELAQVNKSQKQQLESQSTVAESEGLDRKPLPQINKDIELSKVEVKDTATQTATAEGSVGRLKHEGKIATWEDKAKSSRLNEERRQKRVSTKSKQQETSLRMSKTNKSDLCYPFKKSRLPVRLKSSRSLGSISSDSFPQKPDLRLQHRMFNLDEDLKGRCTQQPQPLNELHPSEVECRPQDQDQMFVEETESNKPEPDVLTSKGPDQDFSLPSKQDVDLATTASMISLKPSCTSLEEFDCDTVNDVKELRQRVKDLMSELAKYHTLMTCVSEPAKELPPSAPLSVVQNHEELPANGHFPPTLGDDKHASQTSEVPQQVEYGIQVEDLTSCLLEEQNEAMVEKLKELLSENEAELEREQIANMHLLDKVYRLQRKLKGVVPDGPDSPISSPAPEDSCHRQKIQESHRICATYRQHLTNLIRAFEELLQASEVDYYIAEGFREQLNRCARLFERLEQQCLYGESIEDEIEDGLAQRLSDLEMSQKPSCLESSSHKEEAAVAKAEGENMAVVPSKFHPELLMEHLQEIRMLRHQLEESIKTNERLRKQLEQQVSDTVQDQGKV</sequence>
<evidence type="ECO:0000256" key="1">
    <source>
        <dbReference type="ARBA" id="ARBA00004496"/>
    </source>
</evidence>
<reference evidence="6 7" key="1">
    <citation type="journal article" date="2022" name="Gigascience">
        <title>A chromosome-level genome assembly and annotation of the desert horned lizard, Phrynosoma platyrhinos, provides insight into chromosomal rearrangements among reptiles.</title>
        <authorList>
            <person name="Koochekian N."/>
            <person name="Ascanio A."/>
            <person name="Farleigh K."/>
            <person name="Card D.C."/>
            <person name="Schield D.R."/>
            <person name="Castoe T.A."/>
            <person name="Jezkova T."/>
        </authorList>
    </citation>
    <scope>NUCLEOTIDE SEQUENCE [LARGE SCALE GENOMIC DNA]</scope>
    <source>
        <strain evidence="6">NK-2021</strain>
    </source>
</reference>
<feature type="coiled-coil region" evidence="3">
    <location>
        <begin position="1234"/>
        <end position="1261"/>
    </location>
</feature>
<dbReference type="InterPro" id="IPR042791">
    <property type="entry name" value="CDK5RAP2"/>
</dbReference>
<evidence type="ECO:0000313" key="6">
    <source>
        <dbReference type="EMBL" id="KAH0615550.1"/>
    </source>
</evidence>
<comment type="caution">
    <text evidence="6">The sequence shown here is derived from an EMBL/GenBank/DDBJ whole genome shotgun (WGS) entry which is preliminary data.</text>
</comment>
<feature type="compositionally biased region" description="Polar residues" evidence="4">
    <location>
        <begin position="907"/>
        <end position="922"/>
    </location>
</feature>
<feature type="region of interest" description="Disordered" evidence="4">
    <location>
        <begin position="1089"/>
        <end position="1113"/>
    </location>
</feature>
<feature type="domain" description="Centrosomin N-terminal motif 1" evidence="5">
    <location>
        <begin position="144"/>
        <end position="185"/>
    </location>
</feature>
<keyword evidence="2" id="KW-0963">Cytoplasm</keyword>
<feature type="region of interest" description="Disordered" evidence="4">
    <location>
        <begin position="975"/>
        <end position="1007"/>
    </location>
</feature>